<dbReference type="AlphaFoldDB" id="A0A7G1HT50"/>
<dbReference type="PANTHER" id="PTHR47765">
    <property type="entry name" value="3'-5' EXONUCLEASE DOMAIN-CONTAINING PROTEIN"/>
    <property type="match status" value="1"/>
</dbReference>
<dbReference type="Proteomes" id="UP000594042">
    <property type="component" value="Chromosome"/>
</dbReference>
<name>A0A7G1HT50_9BACT</name>
<dbReference type="GO" id="GO:0003676">
    <property type="term" value="F:nucleic acid binding"/>
    <property type="evidence" value="ECO:0007669"/>
    <property type="project" value="InterPro"/>
</dbReference>
<dbReference type="EMBL" id="AP023322">
    <property type="protein sequence ID" value="BCI62935.1"/>
    <property type="molecule type" value="Genomic_DNA"/>
</dbReference>
<dbReference type="GO" id="GO:0008408">
    <property type="term" value="F:3'-5' exonuclease activity"/>
    <property type="evidence" value="ECO:0007669"/>
    <property type="project" value="InterPro"/>
</dbReference>
<proteinExistence type="predicted"/>
<dbReference type="Pfam" id="PF01612">
    <property type="entry name" value="DNA_pol_A_exo1"/>
    <property type="match status" value="1"/>
</dbReference>
<gene>
    <name evidence="2" type="ORF">Cop2CBH44_12880</name>
</gene>
<evidence type="ECO:0000313" key="3">
    <source>
        <dbReference type="Proteomes" id="UP000594042"/>
    </source>
</evidence>
<reference evidence="3" key="1">
    <citation type="submission" date="2020-07" db="EMBL/GenBank/DDBJ databases">
        <title>Complete genome sequencing of Coprobacter sp. strain 2CBH44.</title>
        <authorList>
            <person name="Sakamoto M."/>
            <person name="Murakami T."/>
            <person name="Mori H."/>
        </authorList>
    </citation>
    <scope>NUCLEOTIDE SEQUENCE [LARGE SCALE GENOMIC DNA]</scope>
    <source>
        <strain evidence="3">2CBH44</strain>
    </source>
</reference>
<keyword evidence="2" id="KW-0378">Hydrolase</keyword>
<keyword evidence="2" id="KW-0540">Nuclease</keyword>
<dbReference type="InterPro" id="IPR036397">
    <property type="entry name" value="RNaseH_sf"/>
</dbReference>
<dbReference type="SMART" id="SM00474">
    <property type="entry name" value="35EXOc"/>
    <property type="match status" value="1"/>
</dbReference>
<dbReference type="GO" id="GO:0006139">
    <property type="term" value="P:nucleobase-containing compound metabolic process"/>
    <property type="evidence" value="ECO:0007669"/>
    <property type="project" value="InterPro"/>
</dbReference>
<feature type="domain" description="3'-5' exonuclease" evidence="1">
    <location>
        <begin position="27"/>
        <end position="196"/>
    </location>
</feature>
<dbReference type="InterPro" id="IPR052408">
    <property type="entry name" value="Exonuclease_MUT-7-like"/>
</dbReference>
<dbReference type="InterPro" id="IPR002562">
    <property type="entry name" value="3'-5'_exonuclease_dom"/>
</dbReference>
<evidence type="ECO:0000259" key="1">
    <source>
        <dbReference type="SMART" id="SM00474"/>
    </source>
</evidence>
<dbReference type="SUPFAM" id="SSF53098">
    <property type="entry name" value="Ribonuclease H-like"/>
    <property type="match status" value="1"/>
</dbReference>
<evidence type="ECO:0000313" key="2">
    <source>
        <dbReference type="EMBL" id="BCI62935.1"/>
    </source>
</evidence>
<sequence length="210" mass="24115">MNKNIAPITISKEAISQMEQVLFPGRIIVVQTPEEARKAVSYLSKFPILGFDTETRPSFKKGHSHQVALIQIATEDTCFLFRINQIGFLDSIKELLNNEHITKIGLSIHDDFAMLHKISDFVPQNFIELQKYVKRFNIQDMSLQKVYAIIFGKKISKSQRLSNWEAETLTDAQKKYAATDAWACIEIYKRLRSGKFTRQIRASQNNTSIS</sequence>
<accession>A0A7G1HT50</accession>
<dbReference type="InterPro" id="IPR012337">
    <property type="entry name" value="RNaseH-like_sf"/>
</dbReference>
<protein>
    <submittedName>
        <fullName evidence="2">3'-5' exonuclease</fullName>
    </submittedName>
</protein>
<dbReference type="PANTHER" id="PTHR47765:SF2">
    <property type="entry name" value="EXONUCLEASE MUT-7 HOMOLOG"/>
    <property type="match status" value="1"/>
</dbReference>
<keyword evidence="2" id="KW-0269">Exonuclease</keyword>
<organism evidence="2 3">
    <name type="scientific">Coprobacter secundus subsp. similis</name>
    <dbReference type="NCBI Taxonomy" id="2751153"/>
    <lineage>
        <taxon>Bacteria</taxon>
        <taxon>Pseudomonadati</taxon>
        <taxon>Bacteroidota</taxon>
        <taxon>Bacteroidia</taxon>
        <taxon>Bacteroidales</taxon>
        <taxon>Barnesiellaceae</taxon>
        <taxon>Coprobacter</taxon>
    </lineage>
</organism>
<dbReference type="CDD" id="cd06141">
    <property type="entry name" value="WRN_exo"/>
    <property type="match status" value="1"/>
</dbReference>
<keyword evidence="3" id="KW-1185">Reference proteome</keyword>
<dbReference type="KEGG" id="copr:Cop2CBH44_12880"/>
<dbReference type="Gene3D" id="3.30.420.10">
    <property type="entry name" value="Ribonuclease H-like superfamily/Ribonuclease H"/>
    <property type="match status" value="1"/>
</dbReference>